<keyword evidence="4" id="KW-1185">Reference proteome</keyword>
<dbReference type="PANTHER" id="PTHR43877">
    <property type="entry name" value="AMINOALKYLPHOSPHONATE N-ACETYLTRANSFERASE-RELATED-RELATED"/>
    <property type="match status" value="1"/>
</dbReference>
<evidence type="ECO:0000256" key="2">
    <source>
        <dbReference type="ARBA" id="ARBA00023315"/>
    </source>
</evidence>
<protein>
    <submittedName>
        <fullName evidence="3">Acetyltransferase</fullName>
    </submittedName>
</protein>
<dbReference type="AlphaFoldDB" id="A0A2V4B9V9"/>
<dbReference type="InterPro" id="IPR000182">
    <property type="entry name" value="GNAT_dom"/>
</dbReference>
<dbReference type="SUPFAM" id="SSF55729">
    <property type="entry name" value="Acyl-CoA N-acyltransferases (Nat)"/>
    <property type="match status" value="1"/>
</dbReference>
<dbReference type="CDD" id="cd04301">
    <property type="entry name" value="NAT_SF"/>
    <property type="match status" value="1"/>
</dbReference>
<dbReference type="PROSITE" id="PS51186">
    <property type="entry name" value="GNAT"/>
    <property type="match status" value="1"/>
</dbReference>
<gene>
    <name evidence="3" type="ORF">BAY60_07570</name>
</gene>
<dbReference type="EMBL" id="MASW01000001">
    <property type="protein sequence ID" value="PXY32144.1"/>
    <property type="molecule type" value="Genomic_DNA"/>
</dbReference>
<name>A0A2V4B9V9_9PSEU</name>
<dbReference type="Pfam" id="PF00583">
    <property type="entry name" value="Acetyltransf_1"/>
    <property type="match status" value="1"/>
</dbReference>
<proteinExistence type="predicted"/>
<evidence type="ECO:0000313" key="3">
    <source>
        <dbReference type="EMBL" id="PXY32144.1"/>
    </source>
</evidence>
<reference evidence="3 4" key="1">
    <citation type="submission" date="2016-07" db="EMBL/GenBank/DDBJ databases">
        <title>Draft genome sequence of Prauserella muralis DSM 45305, isolated from a mould-covered wall in an indoor environment.</title>
        <authorList>
            <person name="Ruckert C."/>
            <person name="Albersmeier A."/>
            <person name="Jiang C.-L."/>
            <person name="Jiang Y."/>
            <person name="Kalinowski J."/>
            <person name="Schneider O."/>
            <person name="Winkler A."/>
            <person name="Zotchev S.B."/>
        </authorList>
    </citation>
    <scope>NUCLEOTIDE SEQUENCE [LARGE SCALE GENOMIC DNA]</scope>
    <source>
        <strain evidence="3 4">DSM 45305</strain>
    </source>
</reference>
<organism evidence="3 4">
    <name type="scientific">Prauserella muralis</name>
    <dbReference type="NCBI Taxonomy" id="588067"/>
    <lineage>
        <taxon>Bacteria</taxon>
        <taxon>Bacillati</taxon>
        <taxon>Actinomycetota</taxon>
        <taxon>Actinomycetes</taxon>
        <taxon>Pseudonocardiales</taxon>
        <taxon>Pseudonocardiaceae</taxon>
        <taxon>Prauserella</taxon>
    </lineage>
</organism>
<dbReference type="OrthoDB" id="149709at2"/>
<dbReference type="RefSeq" id="WP_112280187.1">
    <property type="nucleotide sequence ID" value="NZ_MASW01000001.1"/>
</dbReference>
<evidence type="ECO:0000313" key="4">
    <source>
        <dbReference type="Proteomes" id="UP000249915"/>
    </source>
</evidence>
<comment type="caution">
    <text evidence="3">The sequence shown here is derived from an EMBL/GenBank/DDBJ whole genome shotgun (WGS) entry which is preliminary data.</text>
</comment>
<evidence type="ECO:0000256" key="1">
    <source>
        <dbReference type="ARBA" id="ARBA00022679"/>
    </source>
</evidence>
<dbReference type="InterPro" id="IPR050832">
    <property type="entry name" value="Bact_Acetyltransf"/>
</dbReference>
<accession>A0A2V4B9V9</accession>
<dbReference type="GO" id="GO:0016747">
    <property type="term" value="F:acyltransferase activity, transferring groups other than amino-acyl groups"/>
    <property type="evidence" value="ECO:0007669"/>
    <property type="project" value="InterPro"/>
</dbReference>
<keyword evidence="2" id="KW-0012">Acyltransferase</keyword>
<dbReference type="Gene3D" id="3.40.630.30">
    <property type="match status" value="1"/>
</dbReference>
<keyword evidence="1 3" id="KW-0808">Transferase</keyword>
<dbReference type="InterPro" id="IPR016181">
    <property type="entry name" value="Acyl_CoA_acyltransferase"/>
</dbReference>
<dbReference type="Proteomes" id="UP000249915">
    <property type="component" value="Unassembled WGS sequence"/>
</dbReference>
<sequence length="311" mass="33521">MEIDDIDTEHAKRLSGADPLLPPPSPLDGTAAAGTDGTVLSTPQATGHATRSEVGAASAAALWRPLTEYRLDVRLAGDDPGEALEPLLARWEKLLAGSATRGDWDTAAVVVRPSRDTAGGDALLRHGFAPMRVLAVRPADRLGSGPPAVPGVRIRRAEPRDAGTVVRLQLELRRYDAQFGMVTPRPEEERAVAAETRELLAVPSPALWIAELYGRPLGYVHLQLPPASDWIAGHVAARRVGYLASQAVAEEARGSGVGSALIAHVHQLVDEEGVEAVLLHHALANPRSTPFWYAQGYRPLWTYWYRRPANP</sequence>